<evidence type="ECO:0000256" key="1">
    <source>
        <dbReference type="SAM" id="SignalP"/>
    </source>
</evidence>
<sequence>MKATVKFFLLIAGCWLLVASGAQARIGGGDIKINEQVTFSHEWHVKEMGLSCAKCHPKLFVTTAKRKSAAAALKNCLTCHGKKW</sequence>
<reference evidence="3 4" key="1">
    <citation type="journal article" date="2016" name="Nat. Commun.">
        <title>Thousands of microbial genomes shed light on interconnected biogeochemical processes in an aquifer system.</title>
        <authorList>
            <person name="Anantharaman K."/>
            <person name="Brown C.T."/>
            <person name="Hug L.A."/>
            <person name="Sharon I."/>
            <person name="Castelle C.J."/>
            <person name="Probst A.J."/>
            <person name="Thomas B.C."/>
            <person name="Singh A."/>
            <person name="Wilkins M.J."/>
            <person name="Karaoz U."/>
            <person name="Brodie E.L."/>
            <person name="Williams K.H."/>
            <person name="Hubbard S.S."/>
            <person name="Banfield J.F."/>
        </authorList>
    </citation>
    <scope>NUCLEOTIDE SEQUENCE [LARGE SCALE GENOMIC DNA]</scope>
</reference>
<dbReference type="Gene3D" id="3.90.10.10">
    <property type="entry name" value="Cytochrome C3"/>
    <property type="match status" value="1"/>
</dbReference>
<organism evidence="3 4">
    <name type="scientific">candidate division WOR-1 bacterium RIFCSPHIGHO2_01_FULL_53_15</name>
    <dbReference type="NCBI Taxonomy" id="1802564"/>
    <lineage>
        <taxon>Bacteria</taxon>
        <taxon>Bacillati</taxon>
        <taxon>Saganbacteria</taxon>
    </lineage>
</organism>
<proteinExistence type="predicted"/>
<dbReference type="EMBL" id="METM01000008">
    <property type="protein sequence ID" value="OGB90457.1"/>
    <property type="molecule type" value="Genomic_DNA"/>
</dbReference>
<gene>
    <name evidence="3" type="ORF">A2625_00720</name>
</gene>
<protein>
    <recommendedName>
        <fullName evidence="2">Cytochrome c7-like domain-containing protein</fullName>
    </recommendedName>
</protein>
<dbReference type="SUPFAM" id="SSF48695">
    <property type="entry name" value="Multiheme cytochromes"/>
    <property type="match status" value="1"/>
</dbReference>
<feature type="domain" description="Cytochrome c7-like" evidence="2">
    <location>
        <begin position="37"/>
        <end position="83"/>
    </location>
</feature>
<feature type="chain" id="PRO_5009513496" description="Cytochrome c7-like domain-containing protein" evidence="1">
    <location>
        <begin position="25"/>
        <end position="84"/>
    </location>
</feature>
<dbReference type="InterPro" id="IPR029467">
    <property type="entry name" value="Cyt_c7-like"/>
</dbReference>
<comment type="caution">
    <text evidence="3">The sequence shown here is derived from an EMBL/GenBank/DDBJ whole genome shotgun (WGS) entry which is preliminary data.</text>
</comment>
<keyword evidence="1" id="KW-0732">Signal</keyword>
<dbReference type="InterPro" id="IPR036280">
    <property type="entry name" value="Multihaem_cyt_sf"/>
</dbReference>
<dbReference type="Pfam" id="PF14522">
    <property type="entry name" value="Cytochrome_C7"/>
    <property type="match status" value="1"/>
</dbReference>
<accession>A0A1F4Q3K1</accession>
<dbReference type="Proteomes" id="UP000178724">
    <property type="component" value="Unassembled WGS sequence"/>
</dbReference>
<dbReference type="AlphaFoldDB" id="A0A1F4Q3K1"/>
<evidence type="ECO:0000313" key="4">
    <source>
        <dbReference type="Proteomes" id="UP000178724"/>
    </source>
</evidence>
<evidence type="ECO:0000259" key="2">
    <source>
        <dbReference type="Pfam" id="PF14522"/>
    </source>
</evidence>
<evidence type="ECO:0000313" key="3">
    <source>
        <dbReference type="EMBL" id="OGB90457.1"/>
    </source>
</evidence>
<name>A0A1F4Q3K1_UNCSA</name>
<feature type="signal peptide" evidence="1">
    <location>
        <begin position="1"/>
        <end position="24"/>
    </location>
</feature>